<dbReference type="InterPro" id="IPR011536">
    <property type="entry name" value="Fdx_isc"/>
</dbReference>
<gene>
    <name evidence="14" type="primary">fdx</name>
    <name evidence="14" type="ORF">NCTC9601_01771</name>
</gene>
<comment type="function">
    <text evidence="10">May function as iron donor in the assembly of iron-sulfur clusters.</text>
</comment>
<keyword evidence="5" id="KW-0479">Metal-binding</keyword>
<keyword evidence="6" id="KW-0249">Electron transport</keyword>
<dbReference type="Proteomes" id="UP000251123">
    <property type="component" value="Unassembled WGS sequence"/>
</dbReference>
<dbReference type="PROSITE" id="PS00814">
    <property type="entry name" value="ADX"/>
    <property type="match status" value="1"/>
</dbReference>
<evidence type="ECO:0000256" key="12">
    <source>
        <dbReference type="ARBA" id="ARBA00073861"/>
    </source>
</evidence>
<evidence type="ECO:0000256" key="3">
    <source>
        <dbReference type="ARBA" id="ARBA00022448"/>
    </source>
</evidence>
<dbReference type="SUPFAM" id="SSF140319">
    <property type="entry name" value="IscX-like"/>
    <property type="match status" value="1"/>
</dbReference>
<dbReference type="SUPFAM" id="SSF54292">
    <property type="entry name" value="2Fe-2S ferredoxin-like"/>
    <property type="match status" value="1"/>
</dbReference>
<name>A0A2X1SLU2_KLEPN</name>
<dbReference type="Pfam" id="PF00111">
    <property type="entry name" value="Fer2"/>
    <property type="match status" value="1"/>
</dbReference>
<dbReference type="InterPro" id="IPR012675">
    <property type="entry name" value="Beta-grasp_dom_sf"/>
</dbReference>
<comment type="similarity">
    <text evidence="1">Belongs to the adrenodoxin/putidaredoxin family.</text>
</comment>
<dbReference type="PANTHER" id="PTHR37532:SF1">
    <property type="entry name" value="PROTEIN ISCX"/>
    <property type="match status" value="1"/>
</dbReference>
<dbReference type="GO" id="GO:0008198">
    <property type="term" value="F:ferrous iron binding"/>
    <property type="evidence" value="ECO:0007669"/>
    <property type="project" value="TreeGrafter"/>
</dbReference>
<dbReference type="InterPro" id="IPR001041">
    <property type="entry name" value="2Fe-2S_ferredoxin-type"/>
</dbReference>
<dbReference type="InterPro" id="IPR036010">
    <property type="entry name" value="2Fe-2S_ferredoxin-like_sf"/>
</dbReference>
<proteinExistence type="inferred from homology"/>
<dbReference type="InterPro" id="IPR036762">
    <property type="entry name" value="IscX-like_sf"/>
</dbReference>
<keyword evidence="4" id="KW-0001">2Fe-2S</keyword>
<evidence type="ECO:0000256" key="11">
    <source>
        <dbReference type="ARBA" id="ARBA00060986"/>
    </source>
</evidence>
<dbReference type="CDD" id="cd00207">
    <property type="entry name" value="fer2"/>
    <property type="match status" value="1"/>
</dbReference>
<dbReference type="EMBL" id="UASN01000016">
    <property type="protein sequence ID" value="SPX54621.1"/>
    <property type="molecule type" value="Genomic_DNA"/>
</dbReference>
<evidence type="ECO:0000256" key="2">
    <source>
        <dbReference type="ARBA" id="ARBA00019395"/>
    </source>
</evidence>
<dbReference type="NCBIfam" id="TIGR03412">
    <property type="entry name" value="iscX_yfhJ"/>
    <property type="match status" value="1"/>
</dbReference>
<dbReference type="Gene3D" id="1.10.10.600">
    <property type="entry name" value="IscX-like"/>
    <property type="match status" value="1"/>
</dbReference>
<dbReference type="InterPro" id="IPR007479">
    <property type="entry name" value="ISC_FeS_clus_asmbl_IscsX"/>
</dbReference>
<dbReference type="Pfam" id="PF04384">
    <property type="entry name" value="Fe-S_assembly"/>
    <property type="match status" value="1"/>
</dbReference>
<keyword evidence="7" id="KW-0408">Iron</keyword>
<reference evidence="14 15" key="1">
    <citation type="submission" date="2018-06" db="EMBL/GenBank/DDBJ databases">
        <authorList>
            <consortium name="Pathogen Informatics"/>
            <person name="Doyle S."/>
        </authorList>
    </citation>
    <scope>NUCLEOTIDE SEQUENCE [LARGE SCALE GENOMIC DNA]</scope>
    <source>
        <strain evidence="14 15">NCTC9601</strain>
    </source>
</reference>
<dbReference type="PROSITE" id="PS51085">
    <property type="entry name" value="2FE2S_FER_2"/>
    <property type="match status" value="1"/>
</dbReference>
<dbReference type="NCBIfam" id="TIGR02007">
    <property type="entry name" value="fdx_isc"/>
    <property type="match status" value="1"/>
</dbReference>
<dbReference type="InterPro" id="IPR018298">
    <property type="entry name" value="Adrenodoxin_Fe-S_BS"/>
</dbReference>
<evidence type="ECO:0000256" key="1">
    <source>
        <dbReference type="ARBA" id="ARBA00010914"/>
    </source>
</evidence>
<dbReference type="GO" id="GO:0009055">
    <property type="term" value="F:electron transfer activity"/>
    <property type="evidence" value="ECO:0007669"/>
    <property type="project" value="InterPro"/>
</dbReference>
<sequence length="178" mass="19947">MPKIVFLPHQDLCPDGIVVEAETGETILDAALRSGIEIEHACEKSCACTTCHCIVREGFDSLAESSEDEDDMLDKAWGLEPDSRLSCQARVTDEDLVVEIRVTPSTTHASTNMALKWTDSREIGEALYDAYPDLDPKTVRFTDMHQWICDLEEFDDDPNASNEKILEAILLVWLDEAE</sequence>
<evidence type="ECO:0000313" key="14">
    <source>
        <dbReference type="EMBL" id="SPX54621.1"/>
    </source>
</evidence>
<keyword evidence="3" id="KW-0813">Transport</keyword>
<comment type="similarity">
    <text evidence="11">Belongs to the IscX family.</text>
</comment>
<dbReference type="FunFam" id="1.10.10.600:FF:000001">
    <property type="entry name" value="Fe-S assembly protein IscX"/>
    <property type="match status" value="1"/>
</dbReference>
<dbReference type="InterPro" id="IPR001055">
    <property type="entry name" value="Adrenodoxin-like"/>
</dbReference>
<keyword evidence="8" id="KW-0411">Iron-sulfur</keyword>
<dbReference type="GO" id="GO:0051537">
    <property type="term" value="F:2 iron, 2 sulfur cluster binding"/>
    <property type="evidence" value="ECO:0007669"/>
    <property type="project" value="UniProtKB-KW"/>
</dbReference>
<evidence type="ECO:0000256" key="4">
    <source>
        <dbReference type="ARBA" id="ARBA00022714"/>
    </source>
</evidence>
<evidence type="ECO:0000259" key="13">
    <source>
        <dbReference type="PROSITE" id="PS51085"/>
    </source>
</evidence>
<protein>
    <recommendedName>
        <fullName evidence="2">2Fe-2S ferredoxin</fullName>
    </recommendedName>
    <alternativeName>
        <fullName evidence="12">Protein IscX</fullName>
    </alternativeName>
</protein>
<dbReference type="GO" id="GO:0140647">
    <property type="term" value="P:P450-containing electron transport chain"/>
    <property type="evidence" value="ECO:0007669"/>
    <property type="project" value="InterPro"/>
</dbReference>
<dbReference type="Gene3D" id="3.10.20.30">
    <property type="match status" value="1"/>
</dbReference>
<dbReference type="PRINTS" id="PR00355">
    <property type="entry name" value="ADRENODOXIN"/>
</dbReference>
<evidence type="ECO:0000256" key="6">
    <source>
        <dbReference type="ARBA" id="ARBA00022982"/>
    </source>
</evidence>
<evidence type="ECO:0000256" key="8">
    <source>
        <dbReference type="ARBA" id="ARBA00023014"/>
    </source>
</evidence>
<evidence type="ECO:0000313" key="15">
    <source>
        <dbReference type="Proteomes" id="UP000251123"/>
    </source>
</evidence>
<evidence type="ECO:0000256" key="5">
    <source>
        <dbReference type="ARBA" id="ARBA00022723"/>
    </source>
</evidence>
<feature type="domain" description="2Fe-2S ferredoxin-type" evidence="13">
    <location>
        <begin position="2"/>
        <end position="104"/>
    </location>
</feature>
<evidence type="ECO:0000256" key="7">
    <source>
        <dbReference type="ARBA" id="ARBA00023004"/>
    </source>
</evidence>
<dbReference type="AlphaFoldDB" id="A0A2X1SLU2"/>
<evidence type="ECO:0000256" key="10">
    <source>
        <dbReference type="ARBA" id="ARBA00054051"/>
    </source>
</evidence>
<evidence type="ECO:0000256" key="9">
    <source>
        <dbReference type="ARBA" id="ARBA00034078"/>
    </source>
</evidence>
<organism evidence="14 15">
    <name type="scientific">Klebsiella pneumoniae</name>
    <dbReference type="NCBI Taxonomy" id="573"/>
    <lineage>
        <taxon>Bacteria</taxon>
        <taxon>Pseudomonadati</taxon>
        <taxon>Pseudomonadota</taxon>
        <taxon>Gammaproteobacteria</taxon>
        <taxon>Enterobacterales</taxon>
        <taxon>Enterobacteriaceae</taxon>
        <taxon>Klebsiella/Raoultella group</taxon>
        <taxon>Klebsiella</taxon>
        <taxon>Klebsiella pneumoniae complex</taxon>
    </lineage>
</organism>
<accession>A0A2X1SLU2</accession>
<comment type="cofactor">
    <cofactor evidence="9">
        <name>[2Fe-2S] cluster</name>
        <dbReference type="ChEBI" id="CHEBI:190135"/>
    </cofactor>
</comment>
<dbReference type="GO" id="GO:0016226">
    <property type="term" value="P:iron-sulfur cluster assembly"/>
    <property type="evidence" value="ECO:0007669"/>
    <property type="project" value="InterPro"/>
</dbReference>
<dbReference type="GO" id="GO:0005829">
    <property type="term" value="C:cytosol"/>
    <property type="evidence" value="ECO:0007669"/>
    <property type="project" value="TreeGrafter"/>
</dbReference>
<dbReference type="PANTHER" id="PTHR37532">
    <property type="entry name" value="PROTEIN ISCX"/>
    <property type="match status" value="1"/>
</dbReference>